<keyword evidence="2" id="KW-0472">Membrane</keyword>
<dbReference type="Pfam" id="PF07690">
    <property type="entry name" value="MFS_1"/>
    <property type="match status" value="1"/>
</dbReference>
<dbReference type="RefSeq" id="XP_020903623.1">
    <property type="nucleotide sequence ID" value="XM_021047964.1"/>
</dbReference>
<dbReference type="PROSITE" id="PS50850">
    <property type="entry name" value="MFS"/>
    <property type="match status" value="1"/>
</dbReference>
<dbReference type="Gene3D" id="1.20.1250.20">
    <property type="entry name" value="MFS general substrate transporter like domains"/>
    <property type="match status" value="2"/>
</dbReference>
<dbReference type="InterPro" id="IPR011701">
    <property type="entry name" value="MFS"/>
</dbReference>
<feature type="transmembrane region" description="Helical" evidence="2">
    <location>
        <begin position="94"/>
        <end position="112"/>
    </location>
</feature>
<comment type="subcellular location">
    <subcellularLocation>
        <location evidence="1">Membrane</location>
        <topology evidence="1">Multi-pass membrane protein</topology>
    </subcellularLocation>
</comment>
<dbReference type="InterPro" id="IPR050327">
    <property type="entry name" value="Proton-linked_MCT"/>
</dbReference>
<keyword evidence="2" id="KW-1133">Transmembrane helix</keyword>
<evidence type="ECO:0000313" key="4">
    <source>
        <dbReference type="EnsemblMetazoa" id="XP_020903623.1"/>
    </source>
</evidence>
<dbReference type="GO" id="GO:0016020">
    <property type="term" value="C:membrane"/>
    <property type="evidence" value="ECO:0007669"/>
    <property type="project" value="UniProtKB-SubCell"/>
</dbReference>
<name>A0A913XFG4_EXADI</name>
<dbReference type="GeneID" id="110242031"/>
<dbReference type="InterPro" id="IPR020846">
    <property type="entry name" value="MFS_dom"/>
</dbReference>
<feature type="transmembrane region" description="Helical" evidence="2">
    <location>
        <begin position="65"/>
        <end position="82"/>
    </location>
</feature>
<evidence type="ECO:0000256" key="2">
    <source>
        <dbReference type="SAM" id="Phobius"/>
    </source>
</evidence>
<accession>A0A913XFG4</accession>
<organism evidence="4 5">
    <name type="scientific">Exaiptasia diaphana</name>
    <name type="common">Tropical sea anemone</name>
    <name type="synonym">Aiptasia pulchella</name>
    <dbReference type="NCBI Taxonomy" id="2652724"/>
    <lineage>
        <taxon>Eukaryota</taxon>
        <taxon>Metazoa</taxon>
        <taxon>Cnidaria</taxon>
        <taxon>Anthozoa</taxon>
        <taxon>Hexacorallia</taxon>
        <taxon>Actiniaria</taxon>
        <taxon>Aiptasiidae</taxon>
        <taxon>Exaiptasia</taxon>
    </lineage>
</organism>
<feature type="transmembrane region" description="Helical" evidence="2">
    <location>
        <begin position="307"/>
        <end position="326"/>
    </location>
</feature>
<keyword evidence="5" id="KW-1185">Reference proteome</keyword>
<feature type="transmembrane region" description="Helical" evidence="2">
    <location>
        <begin position="24"/>
        <end position="44"/>
    </location>
</feature>
<dbReference type="PANTHER" id="PTHR11360">
    <property type="entry name" value="MONOCARBOXYLATE TRANSPORTER"/>
    <property type="match status" value="1"/>
</dbReference>
<keyword evidence="2" id="KW-0812">Transmembrane</keyword>
<proteinExistence type="predicted"/>
<reference evidence="4" key="1">
    <citation type="submission" date="2022-11" db="UniProtKB">
        <authorList>
            <consortium name="EnsemblMetazoa"/>
        </authorList>
    </citation>
    <scope>IDENTIFICATION</scope>
</reference>
<dbReference type="Proteomes" id="UP000887567">
    <property type="component" value="Unplaced"/>
</dbReference>
<feature type="transmembrane region" description="Helical" evidence="2">
    <location>
        <begin position="124"/>
        <end position="146"/>
    </location>
</feature>
<dbReference type="EnsemblMetazoa" id="XM_021047964.1">
    <property type="protein sequence ID" value="XP_020903623.1"/>
    <property type="gene ID" value="LOC110242031"/>
</dbReference>
<evidence type="ECO:0000313" key="5">
    <source>
        <dbReference type="Proteomes" id="UP000887567"/>
    </source>
</evidence>
<feature type="transmembrane region" description="Helical" evidence="2">
    <location>
        <begin position="333"/>
        <end position="354"/>
    </location>
</feature>
<dbReference type="KEGG" id="epa:110242031"/>
<dbReference type="GO" id="GO:0022857">
    <property type="term" value="F:transmembrane transporter activity"/>
    <property type="evidence" value="ECO:0007669"/>
    <property type="project" value="InterPro"/>
</dbReference>
<feature type="domain" description="Major facilitator superfamily (MFS) profile" evidence="3">
    <location>
        <begin position="29"/>
        <end position="422"/>
    </location>
</feature>
<dbReference type="AlphaFoldDB" id="A0A913XFG4"/>
<dbReference type="SUPFAM" id="SSF103473">
    <property type="entry name" value="MFS general substrate transporter"/>
    <property type="match status" value="1"/>
</dbReference>
<evidence type="ECO:0000259" key="3">
    <source>
        <dbReference type="PROSITE" id="PS50850"/>
    </source>
</evidence>
<dbReference type="InterPro" id="IPR036259">
    <property type="entry name" value="MFS_trans_sf"/>
</dbReference>
<protein>
    <recommendedName>
        <fullName evidence="3">Major facilitator superfamily (MFS) profile domain-containing protein</fullName>
    </recommendedName>
</protein>
<sequence>MPLCCKKKPLEKKLEPLVDYPDGGWGWLVCLATFTTQFIVLGTMNNFGVMYVELLKEFKVGKAEAAWVGSITYGMMFLLGPLGTTLCKKIGCRLTTMIGCSIASVACLLGSFSPNIYVMDFTYGLMFGIGASMCYFPTVIILGTYFNKKLSLANGLTSSGSGVGSLAMGPVMQFLLNQFGMRNTMRISAAMMASILLISVVYRPINTPFLNADKYDTKKKEAEKKKGIFSFLDFSLFKNKAYILWCASLSFWMLGYFVPFVHLIRLATLQGVDMFKATLLIGMMSVGSTVGRLFFGKIADHPRVNRLYLYQFSFLMIGISNTICPLMKTYPGLAFYATFFGFFEGCYVLLAPVLTGDIVGRNRMAIGVGVLFAVKSVPLTLGPPIAGFIYDASNSYEVAFYVAGAVPIIAACMMFGIPFLMPKEEDHPDSKNYGKFEVIMDEKDQEFEDRSSGYDSQIRLPQMHIDPPTPTLPPQSLKSESLPHLAPLVHTPQRQTGDYSVNAHPLPLPKHLRPHSIYSVRSMDGSHISVNSILSRAGPSTLTLPTIQETNDGSRCTVRTAGLFELQRELSPSVFSLVRRRLDLKMPKQPSTLALPKQISASKYGGSIGCLSIPGNAPPMSYDEAVANIEQQEKEVMLGALTSV</sequence>
<dbReference type="CDD" id="cd17352">
    <property type="entry name" value="MFS_MCT_SLC16"/>
    <property type="match status" value="1"/>
</dbReference>
<feature type="transmembrane region" description="Helical" evidence="2">
    <location>
        <begin position="152"/>
        <end position="175"/>
    </location>
</feature>
<feature type="transmembrane region" description="Helical" evidence="2">
    <location>
        <begin position="275"/>
        <end position="295"/>
    </location>
</feature>
<dbReference type="PANTHER" id="PTHR11360:SF251">
    <property type="entry name" value="MAJOR FACILITATOR SUPERFAMILY (MFS) PROFILE DOMAIN-CONTAINING PROTEIN"/>
    <property type="match status" value="1"/>
</dbReference>
<evidence type="ECO:0000256" key="1">
    <source>
        <dbReference type="ARBA" id="ARBA00004141"/>
    </source>
</evidence>
<dbReference type="OMA" id="WNGIAIT"/>
<feature type="transmembrane region" description="Helical" evidence="2">
    <location>
        <begin position="398"/>
        <end position="421"/>
    </location>
</feature>
<feature type="transmembrane region" description="Helical" evidence="2">
    <location>
        <begin position="366"/>
        <end position="386"/>
    </location>
</feature>
<dbReference type="OrthoDB" id="6499973at2759"/>
<feature type="transmembrane region" description="Helical" evidence="2">
    <location>
        <begin position="187"/>
        <end position="205"/>
    </location>
</feature>
<feature type="transmembrane region" description="Helical" evidence="2">
    <location>
        <begin position="242"/>
        <end position="263"/>
    </location>
</feature>